<feature type="transmembrane region" description="Helical" evidence="6">
    <location>
        <begin position="174"/>
        <end position="193"/>
    </location>
</feature>
<dbReference type="PANTHER" id="PTHR30086:SF20">
    <property type="entry name" value="ARGININE EXPORTER PROTEIN ARGO-RELATED"/>
    <property type="match status" value="1"/>
</dbReference>
<evidence type="ECO:0000256" key="4">
    <source>
        <dbReference type="ARBA" id="ARBA00022989"/>
    </source>
</evidence>
<reference evidence="7 8" key="1">
    <citation type="submission" date="2017-09" db="EMBL/GenBank/DDBJ databases">
        <title>Pseudomonas abyssi sp. nov. isolated from Abyssopelagic Water.</title>
        <authorList>
            <person name="Wei Y."/>
        </authorList>
    </citation>
    <scope>NUCLEOTIDE SEQUENCE [LARGE SCALE GENOMIC DNA]</scope>
    <source>
        <strain evidence="7 8">MT5</strain>
    </source>
</reference>
<feature type="transmembrane region" description="Helical" evidence="6">
    <location>
        <begin position="139"/>
        <end position="162"/>
    </location>
</feature>
<dbReference type="Proteomes" id="UP000242313">
    <property type="component" value="Unassembled WGS sequence"/>
</dbReference>
<dbReference type="GO" id="GO:0005886">
    <property type="term" value="C:plasma membrane"/>
    <property type="evidence" value="ECO:0007669"/>
    <property type="project" value="UniProtKB-SubCell"/>
</dbReference>
<evidence type="ECO:0000256" key="5">
    <source>
        <dbReference type="ARBA" id="ARBA00023136"/>
    </source>
</evidence>
<evidence type="ECO:0000256" key="1">
    <source>
        <dbReference type="ARBA" id="ARBA00004651"/>
    </source>
</evidence>
<dbReference type="InterPro" id="IPR001123">
    <property type="entry name" value="LeuE-type"/>
</dbReference>
<organism evidence="7 8">
    <name type="scientific">Pseudomonas abyssi</name>
    <dbReference type="NCBI Taxonomy" id="170540"/>
    <lineage>
        <taxon>Bacteria</taxon>
        <taxon>Pseudomonadati</taxon>
        <taxon>Pseudomonadota</taxon>
        <taxon>Gammaproteobacteria</taxon>
        <taxon>Pseudomonadales</taxon>
        <taxon>Pseudomonadaceae</taxon>
        <taxon>Pseudomonas</taxon>
    </lineage>
</organism>
<dbReference type="RefSeq" id="WP_096004111.1">
    <property type="nucleotide sequence ID" value="NZ_NTMR01000009.1"/>
</dbReference>
<gene>
    <name evidence="7" type="ORF">CNQ84_06575</name>
</gene>
<evidence type="ECO:0000313" key="8">
    <source>
        <dbReference type="Proteomes" id="UP000242313"/>
    </source>
</evidence>
<dbReference type="AlphaFoldDB" id="A0A2A3MJ41"/>
<proteinExistence type="predicted"/>
<keyword evidence="4 6" id="KW-1133">Transmembrane helix</keyword>
<sequence>MTALLPFLVFAFVASITPGPTNLLAMSSSARFGLRASLPIVLGGCAASAALVLAVGLGAGAALLTHPEMATVFGWAGALWLSWLGWKIATGDVQLNTDSSTDKPLGAAAAALMQLINPKPWTVALAVVGVFMSTSGAPAWMLALLFLLIAIPCMLLWAWLGLKARHWLHSRVALRRFNQLMGVLLAGSGWLGLLG</sequence>
<dbReference type="GO" id="GO:0015171">
    <property type="term" value="F:amino acid transmembrane transporter activity"/>
    <property type="evidence" value="ECO:0007669"/>
    <property type="project" value="TreeGrafter"/>
</dbReference>
<keyword evidence="5 6" id="KW-0472">Membrane</keyword>
<evidence type="ECO:0000256" key="2">
    <source>
        <dbReference type="ARBA" id="ARBA00022475"/>
    </source>
</evidence>
<protein>
    <submittedName>
        <fullName evidence="7">Lysine transporter LysE</fullName>
    </submittedName>
</protein>
<keyword evidence="3 6" id="KW-0812">Transmembrane</keyword>
<comment type="caution">
    <text evidence="7">The sequence shown here is derived from an EMBL/GenBank/DDBJ whole genome shotgun (WGS) entry which is preliminary data.</text>
</comment>
<comment type="subcellular location">
    <subcellularLocation>
        <location evidence="1">Cell membrane</location>
        <topology evidence="1">Multi-pass membrane protein</topology>
    </subcellularLocation>
</comment>
<name>A0A2A3MJ41_9PSED</name>
<feature type="transmembrane region" description="Helical" evidence="6">
    <location>
        <begin position="41"/>
        <end position="65"/>
    </location>
</feature>
<keyword evidence="8" id="KW-1185">Reference proteome</keyword>
<dbReference type="GO" id="GO:0033228">
    <property type="term" value="P:cysteine export across plasma membrane"/>
    <property type="evidence" value="ECO:0007669"/>
    <property type="project" value="TreeGrafter"/>
</dbReference>
<evidence type="ECO:0000256" key="6">
    <source>
        <dbReference type="SAM" id="Phobius"/>
    </source>
</evidence>
<accession>A0A2A3MJ41</accession>
<dbReference type="Pfam" id="PF01810">
    <property type="entry name" value="LysE"/>
    <property type="match status" value="1"/>
</dbReference>
<dbReference type="PANTHER" id="PTHR30086">
    <property type="entry name" value="ARGININE EXPORTER PROTEIN ARGO"/>
    <property type="match status" value="1"/>
</dbReference>
<evidence type="ECO:0000313" key="7">
    <source>
        <dbReference type="EMBL" id="PBK04813.1"/>
    </source>
</evidence>
<keyword evidence="2" id="KW-1003">Cell membrane</keyword>
<evidence type="ECO:0000256" key="3">
    <source>
        <dbReference type="ARBA" id="ARBA00022692"/>
    </source>
</evidence>
<dbReference type="EMBL" id="NTMR01000009">
    <property type="protein sequence ID" value="PBK04813.1"/>
    <property type="molecule type" value="Genomic_DNA"/>
</dbReference>